<gene>
    <name evidence="1" type="ORF">LCGC14_2313560</name>
</gene>
<dbReference type="EMBL" id="LAZR01032888">
    <property type="protein sequence ID" value="KKL49631.1"/>
    <property type="molecule type" value="Genomic_DNA"/>
</dbReference>
<name>A0A0F9D7H0_9ZZZZ</name>
<evidence type="ECO:0000313" key="1">
    <source>
        <dbReference type="EMBL" id="KKL49631.1"/>
    </source>
</evidence>
<organism evidence="1">
    <name type="scientific">marine sediment metagenome</name>
    <dbReference type="NCBI Taxonomy" id="412755"/>
    <lineage>
        <taxon>unclassified sequences</taxon>
        <taxon>metagenomes</taxon>
        <taxon>ecological metagenomes</taxon>
    </lineage>
</organism>
<reference evidence="1" key="1">
    <citation type="journal article" date="2015" name="Nature">
        <title>Complex archaea that bridge the gap between prokaryotes and eukaryotes.</title>
        <authorList>
            <person name="Spang A."/>
            <person name="Saw J.H."/>
            <person name="Jorgensen S.L."/>
            <person name="Zaremba-Niedzwiedzka K."/>
            <person name="Martijn J."/>
            <person name="Lind A.E."/>
            <person name="van Eijk R."/>
            <person name="Schleper C."/>
            <person name="Guy L."/>
            <person name="Ettema T.J."/>
        </authorList>
    </citation>
    <scope>NUCLEOTIDE SEQUENCE</scope>
</reference>
<dbReference type="AlphaFoldDB" id="A0A0F9D7H0"/>
<comment type="caution">
    <text evidence="1">The sequence shown here is derived from an EMBL/GenBank/DDBJ whole genome shotgun (WGS) entry which is preliminary data.</text>
</comment>
<accession>A0A0F9D7H0</accession>
<proteinExistence type="predicted"/>
<feature type="non-terminal residue" evidence="1">
    <location>
        <position position="27"/>
    </location>
</feature>
<protein>
    <submittedName>
        <fullName evidence="1">Uncharacterized protein</fullName>
    </submittedName>
</protein>
<sequence length="27" mass="3273">MVFLNNYENKLLEKFIVNVNPFRLGLF</sequence>